<dbReference type="RefSeq" id="WP_064030467.1">
    <property type="nucleotide sequence ID" value="NZ_LUUK01000189.1"/>
</dbReference>
<dbReference type="CDD" id="cd07505">
    <property type="entry name" value="HAD_BPGM-like"/>
    <property type="match status" value="1"/>
</dbReference>
<dbReference type="SUPFAM" id="SSF56784">
    <property type="entry name" value="HAD-like"/>
    <property type="match status" value="1"/>
</dbReference>
<dbReference type="OrthoDB" id="9800058at2"/>
<proteinExistence type="predicted"/>
<dbReference type="Pfam" id="PF00702">
    <property type="entry name" value="Hydrolase"/>
    <property type="match status" value="1"/>
</dbReference>
<dbReference type="InterPro" id="IPR036412">
    <property type="entry name" value="HAD-like_sf"/>
</dbReference>
<dbReference type="STRING" id="702114.A1355_10175"/>
<evidence type="ECO:0008006" key="3">
    <source>
        <dbReference type="Google" id="ProtNLM"/>
    </source>
</evidence>
<evidence type="ECO:0000313" key="2">
    <source>
        <dbReference type="Proteomes" id="UP000077628"/>
    </source>
</evidence>
<protein>
    <recommendedName>
        <fullName evidence="3">Haloacid dehalogenase</fullName>
    </recommendedName>
</protein>
<dbReference type="Gene3D" id="1.10.150.240">
    <property type="entry name" value="Putative phosphatase, domain 2"/>
    <property type="match status" value="1"/>
</dbReference>
<dbReference type="AlphaFoldDB" id="A0A177NFY7"/>
<dbReference type="EMBL" id="LUUK01000189">
    <property type="protein sequence ID" value="OAI15970.1"/>
    <property type="molecule type" value="Genomic_DNA"/>
</dbReference>
<dbReference type="Gene3D" id="3.40.50.1000">
    <property type="entry name" value="HAD superfamily/HAD-like"/>
    <property type="match status" value="1"/>
</dbReference>
<gene>
    <name evidence="1" type="ORF">A1355_10175</name>
</gene>
<dbReference type="Proteomes" id="UP000077628">
    <property type="component" value="Unassembled WGS sequence"/>
</dbReference>
<name>A0A177NFY7_9GAMM</name>
<dbReference type="GO" id="GO:0050308">
    <property type="term" value="F:sugar-phosphatase activity"/>
    <property type="evidence" value="ECO:0007669"/>
    <property type="project" value="TreeGrafter"/>
</dbReference>
<dbReference type="InterPro" id="IPR051806">
    <property type="entry name" value="HAD-like_SPP"/>
</dbReference>
<dbReference type="SFLD" id="SFLDG01129">
    <property type="entry name" value="C1.5:_HAD__Beta-PGM__Phosphata"/>
    <property type="match status" value="1"/>
</dbReference>
<accession>A0A177NFY7</accession>
<dbReference type="InterPro" id="IPR023214">
    <property type="entry name" value="HAD_sf"/>
</dbReference>
<sequence>MAGTLAGLILDLDGLAIDSESTYRAAWRAAAAEMGYRYSDADWAGLLGLSGPDVLAGLANLAGDGFDQARFRQLSGEIWLAQVETDGIAVKPGLPELLEVAQAAGIPYCIATNSRAAAARRSLAYAGLAETFPLLVAVDQVARGKPAPDVYLAAAGRLGLSASACLALEDSPVGVAAAVAAGIRCWLVPSSYPVDALAGRQAERVLSDLREAADFISAARSLPL</sequence>
<dbReference type="InterPro" id="IPR006439">
    <property type="entry name" value="HAD-SF_hydro_IA"/>
</dbReference>
<dbReference type="InterPro" id="IPR023198">
    <property type="entry name" value="PGP-like_dom2"/>
</dbReference>
<reference evidence="2" key="1">
    <citation type="submission" date="2016-03" db="EMBL/GenBank/DDBJ databases">
        <authorList>
            <person name="Heylen K."/>
            <person name="De Vos P."/>
            <person name="Vekeman B."/>
        </authorList>
    </citation>
    <scope>NUCLEOTIDE SEQUENCE [LARGE SCALE GENOMIC DNA]</scope>
    <source>
        <strain evidence="2">R-45383</strain>
    </source>
</reference>
<keyword evidence="2" id="KW-1185">Reference proteome</keyword>
<organism evidence="1 2">
    <name type="scientific">Methylomonas koyamae</name>
    <dbReference type="NCBI Taxonomy" id="702114"/>
    <lineage>
        <taxon>Bacteria</taxon>
        <taxon>Pseudomonadati</taxon>
        <taxon>Pseudomonadota</taxon>
        <taxon>Gammaproteobacteria</taxon>
        <taxon>Methylococcales</taxon>
        <taxon>Methylococcaceae</taxon>
        <taxon>Methylomonas</taxon>
    </lineage>
</organism>
<evidence type="ECO:0000313" key="1">
    <source>
        <dbReference type="EMBL" id="OAI15970.1"/>
    </source>
</evidence>
<dbReference type="PANTHER" id="PTHR43481:SF4">
    <property type="entry name" value="GLYCEROL-1-PHOSPHATE PHOSPHOHYDROLASE 1-RELATED"/>
    <property type="match status" value="1"/>
</dbReference>
<dbReference type="SFLD" id="SFLDS00003">
    <property type="entry name" value="Haloacid_Dehalogenase"/>
    <property type="match status" value="1"/>
</dbReference>
<dbReference type="NCBIfam" id="TIGR01509">
    <property type="entry name" value="HAD-SF-IA-v3"/>
    <property type="match status" value="1"/>
</dbReference>
<comment type="caution">
    <text evidence="1">The sequence shown here is derived from an EMBL/GenBank/DDBJ whole genome shotgun (WGS) entry which is preliminary data.</text>
</comment>
<dbReference type="PANTHER" id="PTHR43481">
    <property type="entry name" value="FRUCTOSE-1-PHOSPHATE PHOSPHATASE"/>
    <property type="match status" value="1"/>
</dbReference>